<evidence type="ECO:0000313" key="4">
    <source>
        <dbReference type="Proteomes" id="UP000516404"/>
    </source>
</evidence>
<name>A0A7H2BEP0_9MICC</name>
<dbReference type="AlphaFoldDB" id="A0A7H2BEP0"/>
<feature type="signal peptide" evidence="2">
    <location>
        <begin position="1"/>
        <end position="23"/>
    </location>
</feature>
<reference evidence="3 4" key="1">
    <citation type="submission" date="2020-09" db="EMBL/GenBank/DDBJ databases">
        <title>Investigation of environmental microbes.</title>
        <authorList>
            <person name="Ou Y."/>
            <person name="Kang Q."/>
        </authorList>
    </citation>
    <scope>NUCLEOTIDE SEQUENCE [LARGE SCALE GENOMIC DNA]</scope>
    <source>
        <strain evidence="3 4">KJZ-14</strain>
    </source>
</reference>
<keyword evidence="2" id="KW-0732">Signal</keyword>
<feature type="chain" id="PRO_5039282044" evidence="2">
    <location>
        <begin position="24"/>
        <end position="542"/>
    </location>
</feature>
<evidence type="ECO:0000256" key="1">
    <source>
        <dbReference type="SAM" id="MobiDB-lite"/>
    </source>
</evidence>
<dbReference type="GeneID" id="96623054"/>
<feature type="compositionally biased region" description="Low complexity" evidence="1">
    <location>
        <begin position="343"/>
        <end position="362"/>
    </location>
</feature>
<protein>
    <submittedName>
        <fullName evidence="3">Carbohydrate-binding domain-containing protein</fullName>
    </submittedName>
</protein>
<sequence length="542" mass="54324">MKFSTKISKAATSVALMASLALAGCSANTTNASSTSTVSSSTSASATASASASESQTATTASAISYDTHYSEDDLSWDSSTEKTIDLSNPTATDGVTVENGVITITAAGNYRLTGTLEDGQVVVNTGDQDQVRLILDNASITNKGGAAIVGQSADELIVYTESGTTNTVTDGSEYAATGEEDPSAALFSKTDLTLAGEGSLKVTGNYSDGIASSDGLVIASGTYDVTAADDGIRGKDYVDILDGTITVDAKQDGIKSTNATDEERGWTRLTNGTVTITAGDDGFKSEKELEIAGGKLTVESSVEGIEGQYITVSGGETSITSSDDGINATVADTTSDTEDENTASTDSTATDTQAANTTDQQAGGGAPADMGQMPADMGQAPGGQMGGGMPGGGMDEVVDAYIHVTGGALTITAEGDGFDSNGTAELSGGTVTVNGPSQGGNGSTDVAGDFVLSGGTLLTGGTADMFVAPTGQAYVSTTDLASTVSTGDVLELQDSSGKTVATYTVSDKGAQLILFSTASMVSGDTYKIVKDGETLGEYTAQ</sequence>
<dbReference type="InterPro" id="IPR025584">
    <property type="entry name" value="Cthe_2159"/>
</dbReference>
<accession>A0A7H2BEP0</accession>
<feature type="region of interest" description="Disordered" evidence="1">
    <location>
        <begin position="316"/>
        <end position="374"/>
    </location>
</feature>
<evidence type="ECO:0000313" key="3">
    <source>
        <dbReference type="EMBL" id="QNV38136.1"/>
    </source>
</evidence>
<dbReference type="EMBL" id="CP061539">
    <property type="protein sequence ID" value="QNV38136.1"/>
    <property type="molecule type" value="Genomic_DNA"/>
</dbReference>
<evidence type="ECO:0000256" key="2">
    <source>
        <dbReference type="SAM" id="SignalP"/>
    </source>
</evidence>
<gene>
    <name evidence="3" type="ORF">IDM49_02290</name>
</gene>
<dbReference type="Proteomes" id="UP000516404">
    <property type="component" value="Chromosome"/>
</dbReference>
<proteinExistence type="predicted"/>
<feature type="compositionally biased region" description="Polar residues" evidence="1">
    <location>
        <begin position="316"/>
        <end position="335"/>
    </location>
</feature>
<dbReference type="PROSITE" id="PS51257">
    <property type="entry name" value="PROKAR_LIPOPROTEIN"/>
    <property type="match status" value="1"/>
</dbReference>
<keyword evidence="4" id="KW-1185">Reference proteome</keyword>
<dbReference type="KEGG" id="rter:IDM49_02290"/>
<dbReference type="RefSeq" id="WP_168614873.1">
    <property type="nucleotide sequence ID" value="NZ_BAAAOX010000005.1"/>
</dbReference>
<dbReference type="Pfam" id="PF14262">
    <property type="entry name" value="Cthe_2159"/>
    <property type="match status" value="1"/>
</dbReference>
<organism evidence="3 4">
    <name type="scientific">Rothia terrae</name>
    <dbReference type="NCBI Taxonomy" id="396015"/>
    <lineage>
        <taxon>Bacteria</taxon>
        <taxon>Bacillati</taxon>
        <taxon>Actinomycetota</taxon>
        <taxon>Actinomycetes</taxon>
        <taxon>Micrococcales</taxon>
        <taxon>Micrococcaceae</taxon>
        <taxon>Rothia</taxon>
    </lineage>
</organism>